<dbReference type="InterPro" id="IPR036390">
    <property type="entry name" value="WH_DNA-bd_sf"/>
</dbReference>
<dbReference type="Gene3D" id="1.20.1220.12">
    <property type="entry name" value="Malate synthase, domain III"/>
    <property type="match status" value="1"/>
</dbReference>
<accession>A0A1I4DGZ1</accession>
<dbReference type="STRING" id="1884381.SAMN05518846_12450"/>
<organism evidence="5 6">
    <name type="scientific">Brevibacillus centrosporus</name>
    <dbReference type="NCBI Taxonomy" id="54910"/>
    <lineage>
        <taxon>Bacteria</taxon>
        <taxon>Bacillati</taxon>
        <taxon>Bacillota</taxon>
        <taxon>Bacilli</taxon>
        <taxon>Bacillales</taxon>
        <taxon>Paenibacillaceae</taxon>
        <taxon>Brevibacillus</taxon>
    </lineage>
</organism>
<dbReference type="Gene3D" id="1.10.10.10">
    <property type="entry name" value="Winged helix-like DNA-binding domain superfamily/Winged helix DNA-binding domain"/>
    <property type="match status" value="1"/>
</dbReference>
<evidence type="ECO:0000256" key="2">
    <source>
        <dbReference type="ARBA" id="ARBA00023125"/>
    </source>
</evidence>
<dbReference type="EMBL" id="FORT01000024">
    <property type="protein sequence ID" value="SFK92762.1"/>
    <property type="molecule type" value="Genomic_DNA"/>
</dbReference>
<dbReference type="SMART" id="SM00345">
    <property type="entry name" value="HTH_GNTR"/>
    <property type="match status" value="1"/>
</dbReference>
<dbReference type="SUPFAM" id="SSF46785">
    <property type="entry name" value="Winged helix' DNA-binding domain"/>
    <property type="match status" value="1"/>
</dbReference>
<dbReference type="InterPro" id="IPR011663">
    <property type="entry name" value="UTRA"/>
</dbReference>
<evidence type="ECO:0000313" key="5">
    <source>
        <dbReference type="EMBL" id="SFK92762.1"/>
    </source>
</evidence>
<name>A0A1I4DGZ1_9BACL</name>
<dbReference type="PRINTS" id="PR00035">
    <property type="entry name" value="HTHGNTR"/>
</dbReference>
<dbReference type="PANTHER" id="PTHR44846">
    <property type="entry name" value="MANNOSYL-D-GLYCERATE TRANSPORT/METABOLISM SYSTEM REPRESSOR MNGR-RELATED"/>
    <property type="match status" value="1"/>
</dbReference>
<dbReference type="GO" id="GO:0003824">
    <property type="term" value="F:catalytic activity"/>
    <property type="evidence" value="ECO:0007669"/>
    <property type="project" value="InterPro"/>
</dbReference>
<dbReference type="PROSITE" id="PS50949">
    <property type="entry name" value="HTH_GNTR"/>
    <property type="match status" value="1"/>
</dbReference>
<dbReference type="SUPFAM" id="SSF64288">
    <property type="entry name" value="Chorismate lyase-like"/>
    <property type="match status" value="1"/>
</dbReference>
<protein>
    <submittedName>
        <fullName evidence="5">GntR family transcriptional regulator, frlABCD operon transcriptional regulator</fullName>
    </submittedName>
</protein>
<evidence type="ECO:0000259" key="4">
    <source>
        <dbReference type="PROSITE" id="PS50949"/>
    </source>
</evidence>
<evidence type="ECO:0000256" key="1">
    <source>
        <dbReference type="ARBA" id="ARBA00023015"/>
    </source>
</evidence>
<dbReference type="InterPro" id="IPR028978">
    <property type="entry name" value="Chorismate_lyase_/UTRA_dom_sf"/>
</dbReference>
<dbReference type="GO" id="GO:0003700">
    <property type="term" value="F:DNA-binding transcription factor activity"/>
    <property type="evidence" value="ECO:0007669"/>
    <property type="project" value="InterPro"/>
</dbReference>
<reference evidence="6" key="1">
    <citation type="submission" date="2016-10" db="EMBL/GenBank/DDBJ databases">
        <authorList>
            <person name="Varghese N."/>
            <person name="Submissions S."/>
        </authorList>
    </citation>
    <scope>NUCLEOTIDE SEQUENCE [LARGE SCALE GENOMIC DNA]</scope>
    <source>
        <strain evidence="6">OK042</strain>
    </source>
</reference>
<dbReference type="RefSeq" id="WP_092276609.1">
    <property type="nucleotide sequence ID" value="NZ_BJOE01000002.1"/>
</dbReference>
<dbReference type="FunFam" id="1.10.10.10:FF:000079">
    <property type="entry name" value="GntR family transcriptional regulator"/>
    <property type="match status" value="1"/>
</dbReference>
<dbReference type="Proteomes" id="UP000198915">
    <property type="component" value="Unassembled WGS sequence"/>
</dbReference>
<keyword evidence="3" id="KW-0804">Transcription</keyword>
<evidence type="ECO:0000256" key="3">
    <source>
        <dbReference type="ARBA" id="ARBA00023163"/>
    </source>
</evidence>
<feature type="domain" description="HTH gntR-type" evidence="4">
    <location>
        <begin position="17"/>
        <end position="85"/>
    </location>
</feature>
<keyword evidence="6" id="KW-1185">Reference proteome</keyword>
<dbReference type="InterPro" id="IPR050679">
    <property type="entry name" value="Bact_HTH_transcr_reg"/>
</dbReference>
<dbReference type="CDD" id="cd07377">
    <property type="entry name" value="WHTH_GntR"/>
    <property type="match status" value="1"/>
</dbReference>
<dbReference type="InterPro" id="IPR011076">
    <property type="entry name" value="Malate_synth_sf"/>
</dbReference>
<sequence>MRPDYSEYYFTSLSEIKPLYLQLKEVIKEDINRGVYKVGQQLPPEGELCEMYGVSRITTRRAITELVEAGILQRQQGKGTFVTASKLKRELIAVNGFSEFLTQTGKMPQPRIVSTTILEADEVIAAPLQISPGTSILQLKRLHYVNDAPLVWETVYYPLTRFPNLEKHIAESISTYQVLKKYYDVQPASNLKTLQVLTTMKNMAKVVDQQNAGDPAYRPMADDYEDSVAFQAAVELVIKGCEQPNGYTDPILHRKRLEFKAKLASKV</sequence>
<dbReference type="Pfam" id="PF07702">
    <property type="entry name" value="UTRA"/>
    <property type="match status" value="1"/>
</dbReference>
<dbReference type="Pfam" id="PF00392">
    <property type="entry name" value="GntR"/>
    <property type="match status" value="1"/>
</dbReference>
<gene>
    <name evidence="5" type="ORF">SAMN05518846_12450</name>
</gene>
<evidence type="ECO:0000313" key="6">
    <source>
        <dbReference type="Proteomes" id="UP000198915"/>
    </source>
</evidence>
<proteinExistence type="predicted"/>
<dbReference type="SMART" id="SM00866">
    <property type="entry name" value="UTRA"/>
    <property type="match status" value="1"/>
</dbReference>
<dbReference type="GO" id="GO:0045892">
    <property type="term" value="P:negative regulation of DNA-templated transcription"/>
    <property type="evidence" value="ECO:0007669"/>
    <property type="project" value="TreeGrafter"/>
</dbReference>
<dbReference type="InterPro" id="IPR000524">
    <property type="entry name" value="Tscrpt_reg_HTH_GntR"/>
</dbReference>
<dbReference type="InterPro" id="IPR044856">
    <property type="entry name" value="Malate_synth_C_sf"/>
</dbReference>
<dbReference type="SUPFAM" id="SSF51645">
    <property type="entry name" value="Malate synthase G"/>
    <property type="match status" value="1"/>
</dbReference>
<keyword evidence="1" id="KW-0805">Transcription regulation</keyword>
<keyword evidence="2" id="KW-0238">DNA-binding</keyword>
<dbReference type="GO" id="GO:0003677">
    <property type="term" value="F:DNA binding"/>
    <property type="evidence" value="ECO:0007669"/>
    <property type="project" value="UniProtKB-KW"/>
</dbReference>
<dbReference type="AlphaFoldDB" id="A0A1I4DGZ1"/>
<dbReference type="PANTHER" id="PTHR44846:SF1">
    <property type="entry name" value="MANNOSYL-D-GLYCERATE TRANSPORT_METABOLISM SYSTEM REPRESSOR MNGR-RELATED"/>
    <property type="match status" value="1"/>
</dbReference>
<dbReference type="InterPro" id="IPR036388">
    <property type="entry name" value="WH-like_DNA-bd_sf"/>
</dbReference>